<evidence type="ECO:0000256" key="8">
    <source>
        <dbReference type="SAM" id="Phobius"/>
    </source>
</evidence>
<dbReference type="PANTHER" id="PTHR33281:SF19">
    <property type="entry name" value="VOLTAGE-DEPENDENT ANION CHANNEL-FORMING PROTEIN YNEE"/>
    <property type="match status" value="1"/>
</dbReference>
<keyword evidence="2" id="KW-0813">Transport</keyword>
<dbReference type="GO" id="GO:0005254">
    <property type="term" value="F:chloride channel activity"/>
    <property type="evidence" value="ECO:0007669"/>
    <property type="project" value="InterPro"/>
</dbReference>
<dbReference type="Proteomes" id="UP000290288">
    <property type="component" value="Unassembled WGS sequence"/>
</dbReference>
<protein>
    <submittedName>
        <fullName evidence="9">Uncharacterized protein</fullName>
    </submittedName>
</protein>
<dbReference type="AlphaFoldDB" id="A0A4Q2DDX5"/>
<evidence type="ECO:0000256" key="4">
    <source>
        <dbReference type="ARBA" id="ARBA00022692"/>
    </source>
</evidence>
<dbReference type="EMBL" id="SDEE01000318">
    <property type="protein sequence ID" value="RXW17709.1"/>
    <property type="molecule type" value="Genomic_DNA"/>
</dbReference>
<comment type="caution">
    <text evidence="9">The sequence shown here is derived from an EMBL/GenBank/DDBJ whole genome shotgun (WGS) entry which is preliminary data.</text>
</comment>
<evidence type="ECO:0000256" key="6">
    <source>
        <dbReference type="ARBA" id="ARBA00023065"/>
    </source>
</evidence>
<evidence type="ECO:0000256" key="3">
    <source>
        <dbReference type="ARBA" id="ARBA00022475"/>
    </source>
</evidence>
<keyword evidence="5 8" id="KW-1133">Transmembrane helix</keyword>
<dbReference type="OrthoDB" id="1368at2759"/>
<evidence type="ECO:0000313" key="10">
    <source>
        <dbReference type="Proteomes" id="UP000290288"/>
    </source>
</evidence>
<evidence type="ECO:0000256" key="7">
    <source>
        <dbReference type="ARBA" id="ARBA00023136"/>
    </source>
</evidence>
<feature type="transmembrane region" description="Helical" evidence="8">
    <location>
        <begin position="49"/>
        <end position="70"/>
    </location>
</feature>
<dbReference type="STRING" id="2316362.A0A4Q2DDX5"/>
<keyword evidence="7 8" id="KW-0472">Membrane</keyword>
<feature type="transmembrane region" description="Helical" evidence="8">
    <location>
        <begin position="25"/>
        <end position="43"/>
    </location>
</feature>
<dbReference type="GO" id="GO:0005886">
    <property type="term" value="C:plasma membrane"/>
    <property type="evidence" value="ECO:0007669"/>
    <property type="project" value="UniProtKB-SubCell"/>
</dbReference>
<dbReference type="Pfam" id="PF25539">
    <property type="entry name" value="Bestrophin_2"/>
    <property type="match status" value="2"/>
</dbReference>
<sequence length="475" mass="54038">MVASNPLFRGTWTLQRLNATVISDIWPELIFFTAFATMVAVVNDKTDESLAIGNQLLTVGGVILGLVISFRTSSAYERYQDGSKMWSNIGTASKNLAQQIWVHVSDHRQLPDSEPQPVMDVIIEKKTMINLIHAYAVSIKHLLRDEPGVFYEDLYPSVAFLPKYPTSTKRAADILPLWHVQAGRRLSPAALKRRDTLMSFVETSNPPLMPASKPPKMSIYDYLPILRLPRWSFKKVVGKTRFSLLASEPEDDWKAFIPKQKRIAYSKVVESTVPFEIYLVLSNYTAFLMRNGLVQPAIATAMTNALISLHDSLAQLDRICNNPLPFAYQAHLRMSVWLYLLFFPFQIVENFWYYTIPATTLVTFLLCGFLEVGQEIENPFNYDLNDLDLDGYCNTIKREMHEITAQPQLEPSSYVFGSQNQPLAPYDRRNAEDLVSKGPADGEYIAPSQIPLHGMDGLKHTLLRNWVEVQRVTRK</sequence>
<organism evidence="9 10">
    <name type="scientific">Candolleomyces aberdarensis</name>
    <dbReference type="NCBI Taxonomy" id="2316362"/>
    <lineage>
        <taxon>Eukaryota</taxon>
        <taxon>Fungi</taxon>
        <taxon>Dikarya</taxon>
        <taxon>Basidiomycota</taxon>
        <taxon>Agaricomycotina</taxon>
        <taxon>Agaricomycetes</taxon>
        <taxon>Agaricomycetidae</taxon>
        <taxon>Agaricales</taxon>
        <taxon>Agaricineae</taxon>
        <taxon>Psathyrellaceae</taxon>
        <taxon>Candolleomyces</taxon>
    </lineage>
</organism>
<dbReference type="PANTHER" id="PTHR33281">
    <property type="entry name" value="UPF0187 PROTEIN YNEE"/>
    <property type="match status" value="1"/>
</dbReference>
<accession>A0A4Q2DDX5</accession>
<comment type="subcellular location">
    <subcellularLocation>
        <location evidence="1">Cell membrane</location>
        <topology evidence="1">Multi-pass membrane protein</topology>
    </subcellularLocation>
</comment>
<dbReference type="InterPro" id="IPR044669">
    <property type="entry name" value="YneE/VCCN1/2-like"/>
</dbReference>
<keyword evidence="6" id="KW-0406">Ion transport</keyword>
<name>A0A4Q2DDX5_9AGAR</name>
<proteinExistence type="predicted"/>
<keyword evidence="10" id="KW-1185">Reference proteome</keyword>
<gene>
    <name evidence="9" type="ORF">EST38_g8144</name>
</gene>
<reference evidence="9 10" key="1">
    <citation type="submission" date="2019-01" db="EMBL/GenBank/DDBJ databases">
        <title>Draft genome sequence of Psathyrella aberdarensis IHI B618.</title>
        <authorList>
            <person name="Buettner E."/>
            <person name="Kellner H."/>
        </authorList>
    </citation>
    <scope>NUCLEOTIDE SEQUENCE [LARGE SCALE GENOMIC DNA]</scope>
    <source>
        <strain evidence="9 10">IHI B618</strain>
    </source>
</reference>
<evidence type="ECO:0000256" key="5">
    <source>
        <dbReference type="ARBA" id="ARBA00022989"/>
    </source>
</evidence>
<keyword evidence="3" id="KW-1003">Cell membrane</keyword>
<evidence type="ECO:0000256" key="1">
    <source>
        <dbReference type="ARBA" id="ARBA00004651"/>
    </source>
</evidence>
<evidence type="ECO:0000313" key="9">
    <source>
        <dbReference type="EMBL" id="RXW17709.1"/>
    </source>
</evidence>
<keyword evidence="4 8" id="KW-0812">Transmembrane</keyword>
<evidence type="ECO:0000256" key="2">
    <source>
        <dbReference type="ARBA" id="ARBA00022448"/>
    </source>
</evidence>